<dbReference type="InterPro" id="IPR005545">
    <property type="entry name" value="YCII"/>
</dbReference>
<proteinExistence type="inferred from homology"/>
<dbReference type="InterPro" id="IPR011008">
    <property type="entry name" value="Dimeric_a/b-barrel"/>
</dbReference>
<dbReference type="EMBL" id="JACOOL010000009">
    <property type="protein sequence ID" value="MBC5637731.1"/>
    <property type="molecule type" value="Genomic_DNA"/>
</dbReference>
<evidence type="ECO:0000313" key="4">
    <source>
        <dbReference type="Proteomes" id="UP000637359"/>
    </source>
</evidence>
<dbReference type="RefSeq" id="WP_186870436.1">
    <property type="nucleotide sequence ID" value="NZ_JACOOL010000009.1"/>
</dbReference>
<comment type="caution">
    <text evidence="3">The sequence shown here is derived from an EMBL/GenBank/DDBJ whole genome shotgun (WGS) entry which is preliminary data.</text>
</comment>
<comment type="similarity">
    <text evidence="1">Belongs to the YciI family.</text>
</comment>
<reference evidence="3" key="1">
    <citation type="submission" date="2020-08" db="EMBL/GenBank/DDBJ databases">
        <title>Genome public.</title>
        <authorList>
            <person name="Liu C."/>
            <person name="Sun Q."/>
        </authorList>
    </citation>
    <scope>NUCLEOTIDE SEQUENCE</scope>
    <source>
        <strain evidence="3">BX22</strain>
    </source>
</reference>
<evidence type="ECO:0000259" key="2">
    <source>
        <dbReference type="Pfam" id="PF03795"/>
    </source>
</evidence>
<gene>
    <name evidence="3" type="ORF">H8S33_13020</name>
</gene>
<organism evidence="3 4">
    <name type="scientific">Ornithinibacillus hominis</name>
    <dbReference type="NCBI Taxonomy" id="2763055"/>
    <lineage>
        <taxon>Bacteria</taxon>
        <taxon>Bacillati</taxon>
        <taxon>Bacillota</taxon>
        <taxon>Bacilli</taxon>
        <taxon>Bacillales</taxon>
        <taxon>Bacillaceae</taxon>
        <taxon>Ornithinibacillus</taxon>
    </lineage>
</organism>
<evidence type="ECO:0000313" key="3">
    <source>
        <dbReference type="EMBL" id="MBC5637731.1"/>
    </source>
</evidence>
<dbReference type="SUPFAM" id="SSF54909">
    <property type="entry name" value="Dimeric alpha+beta barrel"/>
    <property type="match status" value="1"/>
</dbReference>
<feature type="domain" description="YCII-related" evidence="2">
    <location>
        <begin position="9"/>
        <end position="83"/>
    </location>
</feature>
<dbReference type="Gene3D" id="3.30.70.1060">
    <property type="entry name" value="Dimeric alpha+beta barrel"/>
    <property type="match status" value="1"/>
</dbReference>
<dbReference type="Proteomes" id="UP000637359">
    <property type="component" value="Unassembled WGS sequence"/>
</dbReference>
<dbReference type="AlphaFoldDB" id="A0A923RJ73"/>
<name>A0A923RJ73_9BACI</name>
<keyword evidence="4" id="KW-1185">Reference proteome</keyword>
<dbReference type="PANTHER" id="PTHR37828">
    <property type="entry name" value="GSR2449 PROTEIN"/>
    <property type="match status" value="1"/>
</dbReference>
<protein>
    <recommendedName>
        <fullName evidence="2">YCII-related domain-containing protein</fullName>
    </recommendedName>
</protein>
<dbReference type="Pfam" id="PF03795">
    <property type="entry name" value="YCII"/>
    <property type="match status" value="1"/>
</dbReference>
<sequence>MKFFAVFLPMKDEEKSKQYREEHLQFLQEKQEEGFIFAKGRFVDGAGGLVIYKADLLEQVEDMVKKDPYVLKGARGYEIHEWEMTQA</sequence>
<evidence type="ECO:0000256" key="1">
    <source>
        <dbReference type="ARBA" id="ARBA00007689"/>
    </source>
</evidence>
<dbReference type="PANTHER" id="PTHR37828:SF1">
    <property type="entry name" value="YCII-RELATED DOMAIN-CONTAINING PROTEIN"/>
    <property type="match status" value="1"/>
</dbReference>
<accession>A0A923RJ73</accession>